<dbReference type="GO" id="GO:0009737">
    <property type="term" value="P:response to abscisic acid"/>
    <property type="evidence" value="ECO:0007669"/>
    <property type="project" value="TreeGrafter"/>
</dbReference>
<dbReference type="AlphaFoldDB" id="A0A6P5FSN7"/>
<accession>A0A6P5FSN7</accession>
<keyword evidence="4" id="KW-1185">Reference proteome</keyword>
<sequence>MAEYGHQGGRRVDAYGNLIPDVYNATGAGTGAHGTTGAGPYGTLHPQGGVAATGGGGHGQLNPSPPVDAYGNPIPESYNATGPGTGAYGTTGVGPYGTAHPQGGAAAAGGGHGQLKPSPPADAYGNPTPESYNATGAATGAHGTTGVGPYRTAHQQGGVPAPWPKPCPPVDAYGNPIRESYNATGTATGAHGKTGVGPYGTAHPQGGVPAAGGGHGQLMPERERGHRRSGSSSSSSSSSSEDDGMGGRRKKGIKQKIKEKMPGGRKTDDEHRYVSQTAPGTTATAPATTATALMTTATAPPTAAEGGQGRKGMMEKIKEKLPGGVLVNRCACTKIYLKKMAEYGHHGGRRVDEYGNPIPESYNATGTGTGAHGTHGTHGMTGVGPYGTAQPQGGVAAVGGSHGQLKPGRERGHRRSGSSSSSSSSEDDGMGGRRKKGVKEKIKEKLPGGHKTDDQHRYAGQTAPATTTATAPPPSAATTAEGGYEKKGMMEKIKEKLPGGGH</sequence>
<dbReference type="PROSITE" id="PS00823">
    <property type="entry name" value="DEHYDRIN_2"/>
    <property type="match status" value="2"/>
</dbReference>
<dbReference type="RefSeq" id="XP_020098949.1">
    <property type="nucleotide sequence ID" value="XM_020243360.1"/>
</dbReference>
<dbReference type="PANTHER" id="PTHR33346">
    <property type="entry name" value="DEHYDRIN XERO 2-RELATED"/>
    <property type="match status" value="1"/>
</dbReference>
<dbReference type="GO" id="GO:0005829">
    <property type="term" value="C:cytosol"/>
    <property type="evidence" value="ECO:0007669"/>
    <property type="project" value="TreeGrafter"/>
</dbReference>
<evidence type="ECO:0000256" key="3">
    <source>
        <dbReference type="SAM" id="MobiDB-lite"/>
    </source>
</evidence>
<dbReference type="InterPro" id="IPR030513">
    <property type="entry name" value="Dehydrin_CS"/>
</dbReference>
<dbReference type="Proteomes" id="UP000515123">
    <property type="component" value="Linkage group 11"/>
</dbReference>
<organism evidence="4 5">
    <name type="scientific">Ananas comosus</name>
    <name type="common">Pineapple</name>
    <name type="synonym">Ananas ananas</name>
    <dbReference type="NCBI Taxonomy" id="4615"/>
    <lineage>
        <taxon>Eukaryota</taxon>
        <taxon>Viridiplantae</taxon>
        <taxon>Streptophyta</taxon>
        <taxon>Embryophyta</taxon>
        <taxon>Tracheophyta</taxon>
        <taxon>Spermatophyta</taxon>
        <taxon>Magnoliopsida</taxon>
        <taxon>Liliopsida</taxon>
        <taxon>Poales</taxon>
        <taxon>Bromeliaceae</taxon>
        <taxon>Bromelioideae</taxon>
        <taxon>Ananas</taxon>
    </lineage>
</organism>
<dbReference type="GO" id="GO:0009414">
    <property type="term" value="P:response to water deprivation"/>
    <property type="evidence" value="ECO:0007669"/>
    <property type="project" value="TreeGrafter"/>
</dbReference>
<feature type="compositionally biased region" description="Low complexity" evidence="3">
    <location>
        <begin position="134"/>
        <end position="144"/>
    </location>
</feature>
<dbReference type="PROSITE" id="PS00315">
    <property type="entry name" value="DEHYDRIN_1"/>
    <property type="match status" value="2"/>
</dbReference>
<dbReference type="InterPro" id="IPR000167">
    <property type="entry name" value="Dehydrin"/>
</dbReference>
<comment type="similarity">
    <text evidence="1 2">Belongs to the plant dehydrin family.</text>
</comment>
<dbReference type="Pfam" id="PF00257">
    <property type="entry name" value="Dehydrin"/>
    <property type="match status" value="2"/>
</dbReference>
<reference evidence="5" key="2">
    <citation type="submission" date="2025-08" db="UniProtKB">
        <authorList>
            <consortium name="RefSeq"/>
        </authorList>
    </citation>
    <scope>IDENTIFICATION</scope>
    <source>
        <tissue evidence="5">Leaf</tissue>
    </source>
</reference>
<feature type="compositionally biased region" description="Basic and acidic residues" evidence="3">
    <location>
        <begin position="439"/>
        <end position="457"/>
    </location>
</feature>
<dbReference type="GO" id="GO:0009631">
    <property type="term" value="P:cold acclimation"/>
    <property type="evidence" value="ECO:0007669"/>
    <property type="project" value="TreeGrafter"/>
</dbReference>
<evidence type="ECO:0000256" key="1">
    <source>
        <dbReference type="ARBA" id="ARBA00008403"/>
    </source>
</evidence>
<dbReference type="PANTHER" id="PTHR33346:SF42">
    <property type="entry name" value="DEHYDRIN XERO 1"/>
    <property type="match status" value="1"/>
</dbReference>
<evidence type="ECO:0000313" key="5">
    <source>
        <dbReference type="RefSeq" id="XP_020098949.1"/>
    </source>
</evidence>
<feature type="compositionally biased region" description="Low complexity" evidence="3">
    <location>
        <begin position="462"/>
        <end position="482"/>
    </location>
</feature>
<name>A0A6P5FSN7_ANACO</name>
<feature type="region of interest" description="Disordered" evidence="3">
    <location>
        <begin position="92"/>
        <end position="171"/>
    </location>
</feature>
<feature type="region of interest" description="Disordered" evidence="3">
    <location>
        <begin position="366"/>
        <end position="502"/>
    </location>
</feature>
<reference evidence="4" key="1">
    <citation type="journal article" date="2015" name="Nat. Genet.">
        <title>The pineapple genome and the evolution of CAM photosynthesis.</title>
        <authorList>
            <person name="Ming R."/>
            <person name="VanBuren R."/>
            <person name="Wai C.M."/>
            <person name="Tang H."/>
            <person name="Schatz M.C."/>
            <person name="Bowers J.E."/>
            <person name="Lyons E."/>
            <person name="Wang M.L."/>
            <person name="Chen J."/>
            <person name="Biggers E."/>
            <person name="Zhang J."/>
            <person name="Huang L."/>
            <person name="Zhang L."/>
            <person name="Miao W."/>
            <person name="Zhang J."/>
            <person name="Ye Z."/>
            <person name="Miao C."/>
            <person name="Lin Z."/>
            <person name="Wang H."/>
            <person name="Zhou H."/>
            <person name="Yim W.C."/>
            <person name="Priest H.D."/>
            <person name="Zheng C."/>
            <person name="Woodhouse M."/>
            <person name="Edger P.P."/>
            <person name="Guyot R."/>
            <person name="Guo H.B."/>
            <person name="Guo H."/>
            <person name="Zheng G."/>
            <person name="Singh R."/>
            <person name="Sharma A."/>
            <person name="Min X."/>
            <person name="Zheng Y."/>
            <person name="Lee H."/>
            <person name="Gurtowski J."/>
            <person name="Sedlazeck F.J."/>
            <person name="Harkess A."/>
            <person name="McKain M.R."/>
            <person name="Liao Z."/>
            <person name="Fang J."/>
            <person name="Liu J."/>
            <person name="Zhang X."/>
            <person name="Zhang Q."/>
            <person name="Hu W."/>
            <person name="Qin Y."/>
            <person name="Wang K."/>
            <person name="Chen L.Y."/>
            <person name="Shirley N."/>
            <person name="Lin Y.R."/>
            <person name="Liu L.Y."/>
            <person name="Hernandez A.G."/>
            <person name="Wright C.L."/>
            <person name="Bulone V."/>
            <person name="Tuskan G.A."/>
            <person name="Heath K."/>
            <person name="Zee F."/>
            <person name="Moore P.H."/>
            <person name="Sunkar R."/>
            <person name="Leebens-Mack J.H."/>
            <person name="Mockler T."/>
            <person name="Bennetzen J.L."/>
            <person name="Freeling M."/>
            <person name="Sankoff D."/>
            <person name="Paterson A.H."/>
            <person name="Zhu X."/>
            <person name="Yang X."/>
            <person name="Smith J.A."/>
            <person name="Cushman J.C."/>
            <person name="Paull R.E."/>
            <person name="Yu Q."/>
        </authorList>
    </citation>
    <scope>NUCLEOTIDE SEQUENCE [LARGE SCALE GENOMIC DNA]</scope>
    <source>
        <strain evidence="4">cv. F153</strain>
    </source>
</reference>
<feature type="compositionally biased region" description="Basic and acidic residues" evidence="3">
    <location>
        <begin position="483"/>
        <end position="502"/>
    </location>
</feature>
<gene>
    <name evidence="5" type="primary">LOC109717518</name>
</gene>
<evidence type="ECO:0000313" key="4">
    <source>
        <dbReference type="Proteomes" id="UP000515123"/>
    </source>
</evidence>
<feature type="compositionally biased region" description="Low complexity" evidence="3">
    <location>
        <begin position="230"/>
        <end position="239"/>
    </location>
</feature>
<proteinExistence type="inferred from homology"/>
<dbReference type="GeneID" id="109717518"/>
<feature type="region of interest" description="Disordered" evidence="3">
    <location>
        <begin position="183"/>
        <end position="283"/>
    </location>
</feature>
<evidence type="ECO:0000256" key="2">
    <source>
        <dbReference type="RuleBase" id="RU003995"/>
    </source>
</evidence>
<protein>
    <submittedName>
        <fullName evidence="5">Cold-shock protein CS120-like</fullName>
    </submittedName>
</protein>
<feature type="compositionally biased region" description="Basic and acidic residues" evidence="3">
    <location>
        <begin position="256"/>
        <end position="273"/>
    </location>
</feature>
<feature type="compositionally biased region" description="Low complexity" evidence="3">
    <location>
        <begin position="96"/>
        <end position="105"/>
    </location>
</feature>